<dbReference type="OrthoDB" id="490959at2"/>
<dbReference type="EMBL" id="LMTZ01000164">
    <property type="protein sequence ID" value="KST62040.1"/>
    <property type="molecule type" value="Genomic_DNA"/>
</dbReference>
<evidence type="ECO:0000313" key="3">
    <source>
        <dbReference type="Proteomes" id="UP000053372"/>
    </source>
</evidence>
<accession>A0A0V7ZC06</accession>
<dbReference type="EMBL" id="LMTZ01000151">
    <property type="protein sequence ID" value="KST62626.1"/>
    <property type="molecule type" value="Genomic_DNA"/>
</dbReference>
<dbReference type="AlphaFoldDB" id="A0A0V7ZC06"/>
<dbReference type="RefSeq" id="WP_027843174.1">
    <property type="nucleotide sequence ID" value="NZ_LMTZ01000151.1"/>
</dbReference>
<comment type="caution">
    <text evidence="1">The sequence shown here is derived from an EMBL/GenBank/DDBJ whole genome shotgun (WGS) entry which is preliminary data.</text>
</comment>
<organism evidence="1 3">
    <name type="scientific">Mastigocoleus testarum BC008</name>
    <dbReference type="NCBI Taxonomy" id="371196"/>
    <lineage>
        <taxon>Bacteria</taxon>
        <taxon>Bacillati</taxon>
        <taxon>Cyanobacteriota</taxon>
        <taxon>Cyanophyceae</taxon>
        <taxon>Nostocales</taxon>
        <taxon>Hapalosiphonaceae</taxon>
        <taxon>Mastigocoleus</taxon>
    </lineage>
</organism>
<gene>
    <name evidence="1" type="ORF">BC008_08390</name>
    <name evidence="2" type="ORF">BC008_37970</name>
</gene>
<proteinExistence type="predicted"/>
<reference evidence="1 3" key="1">
    <citation type="journal article" date="2015" name="Genome Announc.">
        <title>Draft Genome of the Euendolithic (true boring) Cyanobacterium Mastigocoleus testarum strain BC008.</title>
        <authorList>
            <person name="Guida B.S."/>
            <person name="Garcia-Pichel F."/>
        </authorList>
    </citation>
    <scope>NUCLEOTIDE SEQUENCE [LARGE SCALE GENOMIC DNA]</scope>
    <source>
        <strain evidence="1 3">BC008</strain>
    </source>
</reference>
<sequence>MSNLKTNTEITSINQELFADLNEKSAETISGGRFENGGGKYEVFKVYNQTGRYKIPYTVDGKRTKYPSTNSFWVTDRGGLIKFDYDAGKPGVQLKQYNLQNGRKYAFRLNTRTAYKYDIELYDIGAWT</sequence>
<evidence type="ECO:0000313" key="2">
    <source>
        <dbReference type="EMBL" id="KST62626.1"/>
    </source>
</evidence>
<evidence type="ECO:0000313" key="1">
    <source>
        <dbReference type="EMBL" id="KST62040.1"/>
    </source>
</evidence>
<protein>
    <submittedName>
        <fullName evidence="1">Uncharacterized protein</fullName>
    </submittedName>
</protein>
<name>A0A0V7ZC06_9CYAN</name>
<keyword evidence="3" id="KW-1185">Reference proteome</keyword>
<dbReference type="Proteomes" id="UP000053372">
    <property type="component" value="Unassembled WGS sequence"/>
</dbReference>